<evidence type="ECO:0000256" key="2">
    <source>
        <dbReference type="ARBA" id="ARBA00023274"/>
    </source>
</evidence>
<keyword evidence="1 3" id="KW-0689">Ribosomal protein</keyword>
<dbReference type="PROSITE" id="PS01143">
    <property type="entry name" value="RIBOSOMAL_L31"/>
    <property type="match status" value="1"/>
</dbReference>
<feature type="compositionally biased region" description="Basic and acidic residues" evidence="4">
    <location>
        <begin position="96"/>
        <end position="107"/>
    </location>
</feature>
<reference evidence="5 6" key="1">
    <citation type="submission" date="2020-04" db="EMBL/GenBank/DDBJ databases">
        <title>Complete genome sequence of Spiroplasma platyhelix ATCC 51748, an insect isolate.</title>
        <authorList>
            <person name="Green E.A."/>
            <person name="Klassen J.L."/>
        </authorList>
    </citation>
    <scope>NUCLEOTIDE SEQUENCE [LARGE SCALE GENOMIC DNA]</scope>
    <source>
        <strain evidence="5 6">PALS-1</strain>
    </source>
</reference>
<comment type="similarity">
    <text evidence="3">Belongs to the bacterial ribosomal protein bL31 family.</text>
</comment>
<dbReference type="AlphaFoldDB" id="A0A846U194"/>
<dbReference type="InterPro" id="IPR042105">
    <property type="entry name" value="Ribosomal_bL31_sf"/>
</dbReference>
<dbReference type="Pfam" id="PF01197">
    <property type="entry name" value="Ribosomal_L31"/>
    <property type="match status" value="1"/>
</dbReference>
<feature type="compositionally biased region" description="Basic and acidic residues" evidence="4">
    <location>
        <begin position="66"/>
        <end position="87"/>
    </location>
</feature>
<evidence type="ECO:0000256" key="1">
    <source>
        <dbReference type="ARBA" id="ARBA00022980"/>
    </source>
</evidence>
<accession>A0A846U194</accession>
<evidence type="ECO:0000256" key="4">
    <source>
        <dbReference type="SAM" id="MobiDB-lite"/>
    </source>
</evidence>
<dbReference type="NCBIfam" id="NF000612">
    <property type="entry name" value="PRK00019.1"/>
    <property type="match status" value="1"/>
</dbReference>
<evidence type="ECO:0000313" key="6">
    <source>
        <dbReference type="Proteomes" id="UP000584587"/>
    </source>
</evidence>
<comment type="caution">
    <text evidence="5">The sequence shown here is derived from an EMBL/GenBank/DDBJ whole genome shotgun (WGS) entry which is preliminary data.</text>
</comment>
<dbReference type="NCBIfam" id="TIGR00105">
    <property type="entry name" value="L31"/>
    <property type="match status" value="1"/>
</dbReference>
<keyword evidence="2 3" id="KW-0687">Ribonucleoprotein</keyword>
<protein>
    <recommendedName>
        <fullName evidence="3">50S ribosomal protein L31</fullName>
    </recommendedName>
</protein>
<proteinExistence type="inferred from homology"/>
<dbReference type="PRINTS" id="PR01249">
    <property type="entry name" value="RIBOSOMALL31"/>
</dbReference>
<dbReference type="SUPFAM" id="SSF143800">
    <property type="entry name" value="L28p-like"/>
    <property type="match status" value="1"/>
</dbReference>
<name>A0A846U194_9MOLU</name>
<dbReference type="Gene3D" id="4.10.830.30">
    <property type="entry name" value="Ribosomal protein L31"/>
    <property type="match status" value="1"/>
</dbReference>
<evidence type="ECO:0000313" key="5">
    <source>
        <dbReference type="EMBL" id="NKE38586.1"/>
    </source>
</evidence>
<dbReference type="InterPro" id="IPR034704">
    <property type="entry name" value="Ribosomal_bL28/bL31-like_sf"/>
</dbReference>
<dbReference type="GO" id="GO:0003735">
    <property type="term" value="F:structural constituent of ribosome"/>
    <property type="evidence" value="ECO:0007669"/>
    <property type="project" value="InterPro"/>
</dbReference>
<gene>
    <name evidence="5" type="primary">rpmE</name>
    <name evidence="5" type="ORF">HER12_02310</name>
</gene>
<dbReference type="EMBL" id="JAAVVK010000002">
    <property type="protein sequence ID" value="NKE38586.1"/>
    <property type="molecule type" value="Genomic_DNA"/>
</dbReference>
<feature type="region of interest" description="Disordered" evidence="4">
    <location>
        <begin position="66"/>
        <end position="107"/>
    </location>
</feature>
<dbReference type="Proteomes" id="UP000584587">
    <property type="component" value="Unassembled WGS sequence"/>
</dbReference>
<dbReference type="PANTHER" id="PTHR33280">
    <property type="entry name" value="50S RIBOSOMAL PROTEIN L31, CHLOROPLASTIC"/>
    <property type="match status" value="1"/>
</dbReference>
<dbReference type="RefSeq" id="WP_168105064.1">
    <property type="nucleotide sequence ID" value="NZ_CP051215.1"/>
</dbReference>
<evidence type="ECO:0000256" key="3">
    <source>
        <dbReference type="RuleBase" id="RU000564"/>
    </source>
</evidence>
<dbReference type="GO" id="GO:1990904">
    <property type="term" value="C:ribonucleoprotein complex"/>
    <property type="evidence" value="ECO:0007669"/>
    <property type="project" value="UniProtKB-KW"/>
</dbReference>
<sequence>MAQANIHPKYFKTEVTCITCSNHFITGSTKGPEIRVDTCSNCHPFYTGKQSFLSAKGQVERFLNKASKKVEAKPEKKDAKTKQEPKNTKVVSLDNFKVETKSEKNNK</sequence>
<dbReference type="GO" id="GO:0006412">
    <property type="term" value="P:translation"/>
    <property type="evidence" value="ECO:0007669"/>
    <property type="project" value="InterPro"/>
</dbReference>
<dbReference type="InterPro" id="IPR002150">
    <property type="entry name" value="Ribosomal_bL31"/>
</dbReference>
<dbReference type="GO" id="GO:0005840">
    <property type="term" value="C:ribosome"/>
    <property type="evidence" value="ECO:0007669"/>
    <property type="project" value="UniProtKB-KW"/>
</dbReference>
<dbReference type="PANTHER" id="PTHR33280:SF1">
    <property type="entry name" value="LARGE RIBOSOMAL SUBUNIT PROTEIN BL31C"/>
    <property type="match status" value="1"/>
</dbReference>
<organism evidence="5 6">
    <name type="scientific">Spiroplasma platyhelix PALS-1</name>
    <dbReference type="NCBI Taxonomy" id="1276218"/>
    <lineage>
        <taxon>Bacteria</taxon>
        <taxon>Bacillati</taxon>
        <taxon>Mycoplasmatota</taxon>
        <taxon>Mollicutes</taxon>
        <taxon>Entomoplasmatales</taxon>
        <taxon>Spiroplasmataceae</taxon>
        <taxon>Spiroplasma</taxon>
    </lineage>
</organism>
<keyword evidence="6" id="KW-1185">Reference proteome</keyword>